<dbReference type="STRING" id="6290.A0A0N4W2Z4"/>
<reference evidence="4" key="1">
    <citation type="submission" date="2017-02" db="UniProtKB">
        <authorList>
            <consortium name="WormBaseParasite"/>
        </authorList>
    </citation>
    <scope>IDENTIFICATION</scope>
</reference>
<evidence type="ECO:0000259" key="1">
    <source>
        <dbReference type="Pfam" id="PF17906"/>
    </source>
</evidence>
<evidence type="ECO:0000313" key="4">
    <source>
        <dbReference type="WBParaSite" id="HPLM_0000413601-mRNA-1"/>
    </source>
</evidence>
<keyword evidence="3" id="KW-1185">Reference proteome</keyword>
<dbReference type="GO" id="GO:0031297">
    <property type="term" value="P:replication fork processing"/>
    <property type="evidence" value="ECO:0007669"/>
    <property type="project" value="TreeGrafter"/>
</dbReference>
<dbReference type="GO" id="GO:0000729">
    <property type="term" value="P:DNA double-strand break processing"/>
    <property type="evidence" value="ECO:0007669"/>
    <property type="project" value="TreeGrafter"/>
</dbReference>
<dbReference type="InterPro" id="IPR041426">
    <property type="entry name" value="Mos1_HTH"/>
</dbReference>
<gene>
    <name evidence="2" type="ORF">HPLM_LOCUS4128</name>
</gene>
<dbReference type="GO" id="GO:0015074">
    <property type="term" value="P:DNA integration"/>
    <property type="evidence" value="ECO:0007669"/>
    <property type="project" value="TreeGrafter"/>
</dbReference>
<dbReference type="GO" id="GO:0000793">
    <property type="term" value="C:condensed chromosome"/>
    <property type="evidence" value="ECO:0007669"/>
    <property type="project" value="TreeGrafter"/>
</dbReference>
<dbReference type="GO" id="GO:0005634">
    <property type="term" value="C:nucleus"/>
    <property type="evidence" value="ECO:0007669"/>
    <property type="project" value="TreeGrafter"/>
</dbReference>
<evidence type="ECO:0000313" key="2">
    <source>
        <dbReference type="EMBL" id="VDO22476.1"/>
    </source>
</evidence>
<dbReference type="GO" id="GO:0042800">
    <property type="term" value="F:histone H3K4 methyltransferase activity"/>
    <property type="evidence" value="ECO:0007669"/>
    <property type="project" value="TreeGrafter"/>
</dbReference>
<dbReference type="PANTHER" id="PTHR46060">
    <property type="entry name" value="MARINER MOS1 TRANSPOSASE-LIKE PROTEIN"/>
    <property type="match status" value="1"/>
</dbReference>
<dbReference type="Proteomes" id="UP000268014">
    <property type="component" value="Unassembled WGS sequence"/>
</dbReference>
<dbReference type="GO" id="GO:0044774">
    <property type="term" value="P:mitotic DNA integrity checkpoint signaling"/>
    <property type="evidence" value="ECO:0007669"/>
    <property type="project" value="TreeGrafter"/>
</dbReference>
<dbReference type="OrthoDB" id="616263at2759"/>
<dbReference type="EMBL" id="UZAF01016176">
    <property type="protein sequence ID" value="VDO22476.1"/>
    <property type="molecule type" value="Genomic_DNA"/>
</dbReference>
<dbReference type="AlphaFoldDB" id="A0A0N4W2Z4"/>
<dbReference type="GO" id="GO:0035861">
    <property type="term" value="C:site of double-strand break"/>
    <property type="evidence" value="ECO:0007669"/>
    <property type="project" value="TreeGrafter"/>
</dbReference>
<proteinExistence type="predicted"/>
<dbReference type="GO" id="GO:0000014">
    <property type="term" value="F:single-stranded DNA endodeoxyribonuclease activity"/>
    <property type="evidence" value="ECO:0007669"/>
    <property type="project" value="TreeGrafter"/>
</dbReference>
<dbReference type="GO" id="GO:0044547">
    <property type="term" value="F:DNA topoisomerase binding"/>
    <property type="evidence" value="ECO:0007669"/>
    <property type="project" value="TreeGrafter"/>
</dbReference>
<evidence type="ECO:0000313" key="3">
    <source>
        <dbReference type="Proteomes" id="UP000268014"/>
    </source>
</evidence>
<dbReference type="GO" id="GO:0003697">
    <property type="term" value="F:single-stranded DNA binding"/>
    <property type="evidence" value="ECO:0007669"/>
    <property type="project" value="TreeGrafter"/>
</dbReference>
<dbReference type="PANTHER" id="PTHR46060:SF2">
    <property type="entry name" value="HISTONE-LYSINE N-METHYLTRANSFERASE SETMAR"/>
    <property type="match status" value="1"/>
</dbReference>
<dbReference type="GO" id="GO:0006303">
    <property type="term" value="P:double-strand break repair via nonhomologous end joining"/>
    <property type="evidence" value="ECO:0007669"/>
    <property type="project" value="TreeGrafter"/>
</dbReference>
<sequence length="122" mass="13622">MSVSQGHLRATILYEWRCGTGATATFHNINSALGENTTSIAIIRRWFIRFKEGDTGFEDKPRSERPLAIDDSVILDTVTMIRKFTPAALRRDMGVPKSIVVGRRQALGYISADSMDTSCLDR</sequence>
<dbReference type="Pfam" id="PF17906">
    <property type="entry name" value="HTH_48"/>
    <property type="match status" value="1"/>
</dbReference>
<accession>A0A0N4W2Z4</accession>
<reference evidence="2 3" key="2">
    <citation type="submission" date="2018-11" db="EMBL/GenBank/DDBJ databases">
        <authorList>
            <consortium name="Pathogen Informatics"/>
        </authorList>
    </citation>
    <scope>NUCLEOTIDE SEQUENCE [LARGE SCALE GENOMIC DNA]</scope>
    <source>
        <strain evidence="2 3">MHpl1</strain>
    </source>
</reference>
<protein>
    <submittedName>
        <fullName evidence="4">HTH_48 domain-containing protein</fullName>
    </submittedName>
</protein>
<dbReference type="GO" id="GO:0003690">
    <property type="term" value="F:double-stranded DNA binding"/>
    <property type="evidence" value="ECO:0007669"/>
    <property type="project" value="TreeGrafter"/>
</dbReference>
<dbReference type="WBParaSite" id="HPLM_0000413601-mRNA-1">
    <property type="protein sequence ID" value="HPLM_0000413601-mRNA-1"/>
    <property type="gene ID" value="HPLM_0000413601"/>
</dbReference>
<feature type="domain" description="Mos1 transposase HTH" evidence="1">
    <location>
        <begin position="7"/>
        <end position="54"/>
    </location>
</feature>
<name>A0A0N4W2Z4_HAEPC</name>
<organism evidence="4">
    <name type="scientific">Haemonchus placei</name>
    <name type="common">Barber's pole worm</name>
    <dbReference type="NCBI Taxonomy" id="6290"/>
    <lineage>
        <taxon>Eukaryota</taxon>
        <taxon>Metazoa</taxon>
        <taxon>Ecdysozoa</taxon>
        <taxon>Nematoda</taxon>
        <taxon>Chromadorea</taxon>
        <taxon>Rhabditida</taxon>
        <taxon>Rhabditina</taxon>
        <taxon>Rhabditomorpha</taxon>
        <taxon>Strongyloidea</taxon>
        <taxon>Trichostrongylidae</taxon>
        <taxon>Haemonchus</taxon>
    </lineage>
</organism>
<dbReference type="GO" id="GO:0046975">
    <property type="term" value="F:histone H3K36 methyltransferase activity"/>
    <property type="evidence" value="ECO:0007669"/>
    <property type="project" value="TreeGrafter"/>
</dbReference>
<dbReference type="InterPro" id="IPR052709">
    <property type="entry name" value="Transposase-MT_Hybrid"/>
</dbReference>
<dbReference type="Gene3D" id="1.10.10.1450">
    <property type="match status" value="1"/>
</dbReference>